<evidence type="ECO:0000313" key="6">
    <source>
        <dbReference type="WBParaSite" id="DME_0000817801-mRNA-1"/>
    </source>
</evidence>
<protein>
    <recommendedName>
        <fullName evidence="1">Receptor expression-enhancing protein</fullName>
    </recommendedName>
</protein>
<keyword evidence="1" id="KW-0472">Membrane</keyword>
<evidence type="ECO:0000313" key="5">
    <source>
        <dbReference type="Proteomes" id="UP000274756"/>
    </source>
</evidence>
<dbReference type="Proteomes" id="UP000274756">
    <property type="component" value="Unassembled WGS sequence"/>
</dbReference>
<feature type="compositionally biased region" description="Basic and acidic residues" evidence="2">
    <location>
        <begin position="180"/>
        <end position="193"/>
    </location>
</feature>
<reference evidence="3 5" key="2">
    <citation type="submission" date="2018-11" db="EMBL/GenBank/DDBJ databases">
        <authorList>
            <consortium name="Pathogen Informatics"/>
        </authorList>
    </citation>
    <scope>NUCLEOTIDE SEQUENCE [LARGE SCALE GENOMIC DNA]</scope>
</reference>
<dbReference type="PANTHER" id="PTHR12300">
    <property type="entry name" value="HVA22-LIKE PROTEINS"/>
    <property type="match status" value="1"/>
</dbReference>
<comment type="similarity">
    <text evidence="1">Belongs to the DP1 family.</text>
</comment>
<evidence type="ECO:0000313" key="3">
    <source>
        <dbReference type="EMBL" id="VDN52281.1"/>
    </source>
</evidence>
<keyword evidence="1" id="KW-0812">Transmembrane</keyword>
<dbReference type="GO" id="GO:0008017">
    <property type="term" value="F:microtubule binding"/>
    <property type="evidence" value="ECO:0007669"/>
    <property type="project" value="TreeGrafter"/>
</dbReference>
<dbReference type="Pfam" id="PF03134">
    <property type="entry name" value="TB2_DP1_HVA22"/>
    <property type="match status" value="1"/>
</dbReference>
<dbReference type="PANTHER" id="PTHR12300:SF117">
    <property type="entry name" value="LP05237P-RELATED"/>
    <property type="match status" value="1"/>
</dbReference>
<dbReference type="GO" id="GO:0005881">
    <property type="term" value="C:cytoplasmic microtubule"/>
    <property type="evidence" value="ECO:0007669"/>
    <property type="project" value="TreeGrafter"/>
</dbReference>
<name>A0A0N4UKE1_DRAME</name>
<dbReference type="EMBL" id="UYYG01000052">
    <property type="protein sequence ID" value="VDN52281.1"/>
    <property type="molecule type" value="Genomic_DNA"/>
</dbReference>
<dbReference type="Proteomes" id="UP000038040">
    <property type="component" value="Unplaced"/>
</dbReference>
<feature type="transmembrane region" description="Helical" evidence="1">
    <location>
        <begin position="41"/>
        <end position="65"/>
    </location>
</feature>
<feature type="compositionally biased region" description="Polar residues" evidence="2">
    <location>
        <begin position="215"/>
        <end position="228"/>
    </location>
</feature>
<dbReference type="WBParaSite" id="DME_0000817801-mRNA-1">
    <property type="protein sequence ID" value="DME_0000817801-mRNA-1"/>
    <property type="gene ID" value="DME_0000817801"/>
</dbReference>
<dbReference type="OrthoDB" id="10009287at2759"/>
<evidence type="ECO:0000313" key="4">
    <source>
        <dbReference type="Proteomes" id="UP000038040"/>
    </source>
</evidence>
<dbReference type="AlphaFoldDB" id="A0A0N4UKE1"/>
<dbReference type="InterPro" id="IPR004345">
    <property type="entry name" value="TB2_DP1_HVA22"/>
</dbReference>
<feature type="region of interest" description="Disordered" evidence="2">
    <location>
        <begin position="157"/>
        <end position="235"/>
    </location>
</feature>
<accession>A0A0N4UKE1</accession>
<keyword evidence="1" id="KW-1133">Transmembrane helix</keyword>
<dbReference type="STRING" id="318479.A0A0N4UKE1"/>
<evidence type="ECO:0000256" key="1">
    <source>
        <dbReference type="RuleBase" id="RU362006"/>
    </source>
</evidence>
<dbReference type="GO" id="GO:0071782">
    <property type="term" value="C:endoplasmic reticulum tubular network"/>
    <property type="evidence" value="ECO:0007669"/>
    <property type="project" value="TreeGrafter"/>
</dbReference>
<comment type="subcellular location">
    <subcellularLocation>
        <location evidence="1">Membrane</location>
        <topology evidence="1">Multi-pass membrane protein</topology>
    </subcellularLocation>
</comment>
<feature type="compositionally biased region" description="Basic and acidic residues" evidence="2">
    <location>
        <begin position="158"/>
        <end position="172"/>
    </location>
</feature>
<feature type="transmembrane region" description="Helical" evidence="1">
    <location>
        <begin position="6"/>
        <end position="21"/>
    </location>
</feature>
<sequence length="235" mass="27467">MLSVFLSKVVVLVCGTLYPAYRSYKAVRNKDVREYVKWMMYWIVFALFTVAEFLADIFISFWMPFYYELKILFVLWMLSPWTKGASILYRKWVHPTLSRHERGIDSMLEQAKSESYNQVLRLGSRGLICAREVIATAALRGQAQLVEQIQRSYSTNDINREQGTTRHNRIVEIEEEDEDLNSRHEGSNEDTHSMEGGSPQSPSRSNRAKRRKSPTESISETIYNTMPRRSTRQHK</sequence>
<gene>
    <name evidence="3" type="ORF">DME_LOCUS2254</name>
</gene>
<keyword evidence="5" id="KW-1185">Reference proteome</keyword>
<evidence type="ECO:0000256" key="2">
    <source>
        <dbReference type="SAM" id="MobiDB-lite"/>
    </source>
</evidence>
<reference evidence="6" key="1">
    <citation type="submission" date="2017-02" db="UniProtKB">
        <authorList>
            <consortium name="WormBaseParasite"/>
        </authorList>
    </citation>
    <scope>IDENTIFICATION</scope>
</reference>
<dbReference type="GO" id="GO:0071786">
    <property type="term" value="P:endoplasmic reticulum tubular network organization"/>
    <property type="evidence" value="ECO:0007669"/>
    <property type="project" value="TreeGrafter"/>
</dbReference>
<dbReference type="GO" id="GO:0005789">
    <property type="term" value="C:endoplasmic reticulum membrane"/>
    <property type="evidence" value="ECO:0007669"/>
    <property type="project" value="TreeGrafter"/>
</dbReference>
<organism evidence="4 6">
    <name type="scientific">Dracunculus medinensis</name>
    <name type="common">Guinea worm</name>
    <dbReference type="NCBI Taxonomy" id="318479"/>
    <lineage>
        <taxon>Eukaryota</taxon>
        <taxon>Metazoa</taxon>
        <taxon>Ecdysozoa</taxon>
        <taxon>Nematoda</taxon>
        <taxon>Chromadorea</taxon>
        <taxon>Rhabditida</taxon>
        <taxon>Spirurina</taxon>
        <taxon>Dracunculoidea</taxon>
        <taxon>Dracunculidae</taxon>
        <taxon>Dracunculus</taxon>
    </lineage>
</organism>
<proteinExistence type="inferred from homology"/>